<name>A0AAD6UN06_9AGAR</name>
<keyword evidence="3" id="KW-1185">Reference proteome</keyword>
<sequence length="142" mass="16213">MALWNIVAQTHLELRITRQLLLPVHVVQDDGDGVARKVFYHSKRHPDFILNPGWEPLARTPPPGPNRRITESPNHQDAYQIAELPNWRFAEPPTQPPPVLPIADAPPDLFLSSRWHQACNQARDLCRQRRALETAPFSNAEP</sequence>
<evidence type="ECO:0000313" key="2">
    <source>
        <dbReference type="EMBL" id="KAJ7191086.1"/>
    </source>
</evidence>
<dbReference type="Proteomes" id="UP001219525">
    <property type="component" value="Unassembled WGS sequence"/>
</dbReference>
<organism evidence="2 3">
    <name type="scientific">Mycena pura</name>
    <dbReference type="NCBI Taxonomy" id="153505"/>
    <lineage>
        <taxon>Eukaryota</taxon>
        <taxon>Fungi</taxon>
        <taxon>Dikarya</taxon>
        <taxon>Basidiomycota</taxon>
        <taxon>Agaricomycotina</taxon>
        <taxon>Agaricomycetes</taxon>
        <taxon>Agaricomycetidae</taxon>
        <taxon>Agaricales</taxon>
        <taxon>Marasmiineae</taxon>
        <taxon>Mycenaceae</taxon>
        <taxon>Mycena</taxon>
    </lineage>
</organism>
<dbReference type="EMBL" id="JARJCW010000138">
    <property type="protein sequence ID" value="KAJ7191086.1"/>
    <property type="molecule type" value="Genomic_DNA"/>
</dbReference>
<evidence type="ECO:0000313" key="3">
    <source>
        <dbReference type="Proteomes" id="UP001219525"/>
    </source>
</evidence>
<reference evidence="2" key="1">
    <citation type="submission" date="2023-03" db="EMBL/GenBank/DDBJ databases">
        <title>Massive genome expansion in bonnet fungi (Mycena s.s.) driven by repeated elements and novel gene families across ecological guilds.</title>
        <authorList>
            <consortium name="Lawrence Berkeley National Laboratory"/>
            <person name="Harder C.B."/>
            <person name="Miyauchi S."/>
            <person name="Viragh M."/>
            <person name="Kuo A."/>
            <person name="Thoen E."/>
            <person name="Andreopoulos B."/>
            <person name="Lu D."/>
            <person name="Skrede I."/>
            <person name="Drula E."/>
            <person name="Henrissat B."/>
            <person name="Morin E."/>
            <person name="Kohler A."/>
            <person name="Barry K."/>
            <person name="LaButti K."/>
            <person name="Morin E."/>
            <person name="Salamov A."/>
            <person name="Lipzen A."/>
            <person name="Mereny Z."/>
            <person name="Hegedus B."/>
            <person name="Baldrian P."/>
            <person name="Stursova M."/>
            <person name="Weitz H."/>
            <person name="Taylor A."/>
            <person name="Grigoriev I.V."/>
            <person name="Nagy L.G."/>
            <person name="Martin F."/>
            <person name="Kauserud H."/>
        </authorList>
    </citation>
    <scope>NUCLEOTIDE SEQUENCE</scope>
    <source>
        <strain evidence="2">9144</strain>
    </source>
</reference>
<evidence type="ECO:0000256" key="1">
    <source>
        <dbReference type="SAM" id="MobiDB-lite"/>
    </source>
</evidence>
<accession>A0AAD6UN06</accession>
<dbReference type="AlphaFoldDB" id="A0AAD6UN06"/>
<protein>
    <submittedName>
        <fullName evidence="2">Uncharacterized protein</fullName>
    </submittedName>
</protein>
<feature type="region of interest" description="Disordered" evidence="1">
    <location>
        <begin position="51"/>
        <end position="72"/>
    </location>
</feature>
<proteinExistence type="predicted"/>
<gene>
    <name evidence="2" type="ORF">GGX14DRAFT_579316</name>
</gene>
<comment type="caution">
    <text evidence="2">The sequence shown here is derived from an EMBL/GenBank/DDBJ whole genome shotgun (WGS) entry which is preliminary data.</text>
</comment>